<evidence type="ECO:0000313" key="2">
    <source>
        <dbReference type="EMBL" id="OGY54789.1"/>
    </source>
</evidence>
<dbReference type="AlphaFoldDB" id="A0A1G1YR72"/>
<reference evidence="2 3" key="1">
    <citation type="journal article" date="2016" name="Nat. Commun.">
        <title>Thousands of microbial genomes shed light on interconnected biogeochemical processes in an aquifer system.</title>
        <authorList>
            <person name="Anantharaman K."/>
            <person name="Brown C.T."/>
            <person name="Hug L.A."/>
            <person name="Sharon I."/>
            <person name="Castelle C.J."/>
            <person name="Probst A.J."/>
            <person name="Thomas B.C."/>
            <person name="Singh A."/>
            <person name="Wilkins M.J."/>
            <person name="Karaoz U."/>
            <person name="Brodie E.L."/>
            <person name="Williams K.H."/>
            <person name="Hubbard S.S."/>
            <person name="Banfield J.F."/>
        </authorList>
    </citation>
    <scope>NUCLEOTIDE SEQUENCE [LARGE SCALE GENOMIC DNA]</scope>
</reference>
<evidence type="ECO:0000259" key="1">
    <source>
        <dbReference type="Pfam" id="PF02698"/>
    </source>
</evidence>
<dbReference type="InterPro" id="IPR003848">
    <property type="entry name" value="DUF218"/>
</dbReference>
<accession>A0A1G1YR72</accession>
<sequence>MDIDIQEAVRTELNRRYLPSDFLGTEVVVLLGARLVFDYHTGLWRSTRLNERLDELPDLKDEQARKRTPPLSCLRVEAAMRLVEQRPQVVVIVSGRSSNPQERPSSAEVMAAELGPLPNSIILDKDAANTWDHLAHLSTYCPPGLRNLVMITNAYHVPRTMAMLEQTKGAIRSGLQIEVMAAEAILKSFDRSYIPVIDEAYATDPFVRTFIESERRGMEHLRAGTYQFT</sequence>
<dbReference type="GO" id="GO:0000270">
    <property type="term" value="P:peptidoglycan metabolic process"/>
    <property type="evidence" value="ECO:0007669"/>
    <property type="project" value="TreeGrafter"/>
</dbReference>
<dbReference type="Proteomes" id="UP000178944">
    <property type="component" value="Unassembled WGS sequence"/>
</dbReference>
<dbReference type="InterPro" id="IPR051599">
    <property type="entry name" value="Cell_Envelope_Assoc"/>
</dbReference>
<protein>
    <recommendedName>
        <fullName evidence="1">DUF218 domain-containing protein</fullName>
    </recommendedName>
</protein>
<dbReference type="PANTHER" id="PTHR30336">
    <property type="entry name" value="INNER MEMBRANE PROTEIN, PROBABLE PERMEASE"/>
    <property type="match status" value="1"/>
</dbReference>
<evidence type="ECO:0000313" key="3">
    <source>
        <dbReference type="Proteomes" id="UP000178944"/>
    </source>
</evidence>
<proteinExistence type="predicted"/>
<dbReference type="GO" id="GO:0043164">
    <property type="term" value="P:Gram-negative-bacterium-type cell wall biogenesis"/>
    <property type="evidence" value="ECO:0007669"/>
    <property type="project" value="TreeGrafter"/>
</dbReference>
<dbReference type="Pfam" id="PF02698">
    <property type="entry name" value="DUF218"/>
    <property type="match status" value="1"/>
</dbReference>
<organism evidence="2 3">
    <name type="scientific">Candidatus Buchananbacteria bacterium RIFCSPLOWO2_01_FULL_56_15</name>
    <dbReference type="NCBI Taxonomy" id="1797547"/>
    <lineage>
        <taxon>Bacteria</taxon>
        <taxon>Candidatus Buchananiibacteriota</taxon>
    </lineage>
</organism>
<feature type="domain" description="DUF218" evidence="1">
    <location>
        <begin position="27"/>
        <end position="182"/>
    </location>
</feature>
<name>A0A1G1YR72_9BACT</name>
<dbReference type="CDD" id="cd06259">
    <property type="entry name" value="YdcF-like"/>
    <property type="match status" value="1"/>
</dbReference>
<dbReference type="GO" id="GO:0005886">
    <property type="term" value="C:plasma membrane"/>
    <property type="evidence" value="ECO:0007669"/>
    <property type="project" value="TreeGrafter"/>
</dbReference>
<dbReference type="PANTHER" id="PTHR30336:SF4">
    <property type="entry name" value="ENVELOPE BIOGENESIS FACTOR ELYC"/>
    <property type="match status" value="1"/>
</dbReference>
<gene>
    <name evidence="2" type="ORF">A2951_01390</name>
</gene>
<comment type="caution">
    <text evidence="2">The sequence shown here is derived from an EMBL/GenBank/DDBJ whole genome shotgun (WGS) entry which is preliminary data.</text>
</comment>
<dbReference type="EMBL" id="MHIQ01000016">
    <property type="protein sequence ID" value="OGY54789.1"/>
    <property type="molecule type" value="Genomic_DNA"/>
</dbReference>